<evidence type="ECO:0000256" key="1">
    <source>
        <dbReference type="SAM" id="SignalP"/>
    </source>
</evidence>
<dbReference type="EMBL" id="FMAU01000001">
    <property type="protein sequence ID" value="SCB75722.1"/>
    <property type="molecule type" value="Genomic_DNA"/>
</dbReference>
<reference evidence="3" key="1">
    <citation type="submission" date="2016-08" db="EMBL/GenBank/DDBJ databases">
        <authorList>
            <person name="Varghese N."/>
            <person name="Submissions Spin"/>
        </authorList>
    </citation>
    <scope>NUCLEOTIDE SEQUENCE [LARGE SCALE GENOMIC DNA]</scope>
    <source>
        <strain evidence="3">SGD-1123</strain>
    </source>
</reference>
<name>A0A1C3Z0B8_9BACI</name>
<proteinExistence type="predicted"/>
<keyword evidence="3" id="KW-1185">Reference proteome</keyword>
<dbReference type="AlphaFoldDB" id="A0A1C3Z0B8"/>
<sequence length="58" mass="6398">MSVRNKINRFSFVCAACITLAAALNYGSFNFAKNACVENNKTPFVDKSFLAINWSVSC</sequence>
<protein>
    <submittedName>
        <fullName evidence="2">Uncharacterized protein</fullName>
    </submittedName>
</protein>
<evidence type="ECO:0000313" key="3">
    <source>
        <dbReference type="Proteomes" id="UP000181997"/>
    </source>
</evidence>
<feature type="chain" id="PRO_5008687822" evidence="1">
    <location>
        <begin position="33"/>
        <end position="58"/>
    </location>
</feature>
<feature type="signal peptide" evidence="1">
    <location>
        <begin position="1"/>
        <end position="32"/>
    </location>
</feature>
<keyword evidence="1" id="KW-0732">Signal</keyword>
<gene>
    <name evidence="2" type="ORF">GA0061094_0306</name>
</gene>
<evidence type="ECO:0000313" key="2">
    <source>
        <dbReference type="EMBL" id="SCB75722.1"/>
    </source>
</evidence>
<dbReference type="Proteomes" id="UP000181997">
    <property type="component" value="Unassembled WGS sequence"/>
</dbReference>
<organism evidence="2 3">
    <name type="scientific">[Bacillus] enclensis</name>
    <dbReference type="NCBI Taxonomy" id="1402860"/>
    <lineage>
        <taxon>Bacteria</taxon>
        <taxon>Bacillati</taxon>
        <taxon>Bacillota</taxon>
        <taxon>Bacilli</taxon>
        <taxon>Bacillales</taxon>
        <taxon>Bacillaceae</taxon>
        <taxon>Rossellomorea</taxon>
    </lineage>
</organism>
<accession>A0A1C3Z0B8</accession>